<protein>
    <submittedName>
        <fullName evidence="1">Uncharacterized protein</fullName>
    </submittedName>
</protein>
<reference evidence="1 2" key="1">
    <citation type="journal article" date="2011" name="PLoS Genet.">
        <title>Azospirillum genomes reveal transition of bacteria from aquatic to terrestrial environments.</title>
        <authorList>
            <person name="Wisniewski-Dye F."/>
            <person name="Borziak K."/>
            <person name="Khalsa-Moyers G."/>
            <person name="Alexandre G."/>
            <person name="Sukharnikov L.O."/>
            <person name="Wuichet K."/>
            <person name="Hurst G.B."/>
            <person name="McDonald W.H."/>
            <person name="Robertson J.S."/>
            <person name="Barbe V."/>
            <person name="Calteau A."/>
            <person name="Rouy Z."/>
            <person name="Mangenot S."/>
            <person name="Prigent-Combaret C."/>
            <person name="Normand P."/>
            <person name="Boyer M."/>
            <person name="Siguier P."/>
            <person name="Dessaux Y."/>
            <person name="Elmerich C."/>
            <person name="Condemine G."/>
            <person name="Krishnen G."/>
            <person name="Kennedy I."/>
            <person name="Paterson A.H."/>
            <person name="Gonzalez V."/>
            <person name="Mavingui P."/>
            <person name="Zhulin I.B."/>
        </authorList>
    </citation>
    <scope>NUCLEOTIDE SEQUENCE [LARGE SCALE GENOMIC DNA]</scope>
    <source>
        <strain evidence="1 2">Sp245</strain>
    </source>
</reference>
<dbReference type="KEGG" id="abs:AZOBR_40014"/>
<sequence>MPPKRFPVDCLYEGVLMTSHEPSVAEAFTALFKKEAAATNNKVASYALGGQDRDAGADYLYHDNMRFSIVEFKYNEGNILRESEKPRRLKLCHKLALPENKEMREMHDKCHFIAWKESWTMKRLINIYRNEVCNTSIFGDSCGLSDAEPYKGSRTKDGAFIRNFLQLTKDYTLDVHEFSSYMEWVLKCTSDSSTGDLILMTFDEDTEDFDLLKYSSIKDAYDAFIDKRNNYLSSIIQPPI</sequence>
<dbReference type="Proteomes" id="UP000007319">
    <property type="component" value="Chromosome"/>
</dbReference>
<gene>
    <name evidence="1" type="ORF">AZOBR_40014</name>
</gene>
<keyword evidence="2" id="KW-1185">Reference proteome</keyword>
<evidence type="ECO:0000313" key="1">
    <source>
        <dbReference type="EMBL" id="CCC96845.1"/>
    </source>
</evidence>
<organism evidence="1 2">
    <name type="scientific">Azospirillum baldaniorum</name>
    <dbReference type="NCBI Taxonomy" id="1064539"/>
    <lineage>
        <taxon>Bacteria</taxon>
        <taxon>Pseudomonadati</taxon>
        <taxon>Pseudomonadota</taxon>
        <taxon>Alphaproteobacteria</taxon>
        <taxon>Rhodospirillales</taxon>
        <taxon>Azospirillaceae</taxon>
        <taxon>Azospirillum</taxon>
    </lineage>
</organism>
<name>A0A9P1NKQ4_9PROT</name>
<accession>A0A9P1NKQ4</accession>
<evidence type="ECO:0000313" key="2">
    <source>
        <dbReference type="Proteomes" id="UP000007319"/>
    </source>
</evidence>
<proteinExistence type="predicted"/>
<dbReference type="EMBL" id="HE577327">
    <property type="protein sequence ID" value="CCC96845.1"/>
    <property type="molecule type" value="Genomic_DNA"/>
</dbReference>
<dbReference type="AlphaFoldDB" id="A0A9P1NKQ4"/>